<dbReference type="Gene3D" id="1.10.340.70">
    <property type="match status" value="1"/>
</dbReference>
<dbReference type="InterPro" id="IPR050951">
    <property type="entry name" value="Retrovirus_Pol_polyprotein"/>
</dbReference>
<dbReference type="InterPro" id="IPR041588">
    <property type="entry name" value="Integrase_H2C2"/>
</dbReference>
<dbReference type="FunFam" id="1.10.340.70:FF:000001">
    <property type="entry name" value="Retrovirus-related Pol polyprotein from transposon gypsy-like Protein"/>
    <property type="match status" value="1"/>
</dbReference>
<dbReference type="InterPro" id="IPR036397">
    <property type="entry name" value="RNaseH_sf"/>
</dbReference>
<reference evidence="2" key="1">
    <citation type="submission" date="2020-06" db="EMBL/GenBank/DDBJ databases">
        <authorList>
            <person name="Li T."/>
            <person name="Hu X."/>
            <person name="Zhang T."/>
            <person name="Song X."/>
            <person name="Zhang H."/>
            <person name="Dai N."/>
            <person name="Sheng W."/>
            <person name="Hou X."/>
            <person name="Wei L."/>
        </authorList>
    </citation>
    <scope>NUCLEOTIDE SEQUENCE</scope>
    <source>
        <strain evidence="2">G02</strain>
        <tissue evidence="2">Leaf</tissue>
    </source>
</reference>
<reference evidence="2" key="2">
    <citation type="journal article" date="2024" name="Plant">
        <title>Genomic evolution and insights into agronomic trait innovations of Sesamum species.</title>
        <authorList>
            <person name="Miao H."/>
            <person name="Wang L."/>
            <person name="Qu L."/>
            <person name="Liu H."/>
            <person name="Sun Y."/>
            <person name="Le M."/>
            <person name="Wang Q."/>
            <person name="Wei S."/>
            <person name="Zheng Y."/>
            <person name="Lin W."/>
            <person name="Duan Y."/>
            <person name="Cao H."/>
            <person name="Xiong S."/>
            <person name="Wang X."/>
            <person name="Wei L."/>
            <person name="Li C."/>
            <person name="Ma Q."/>
            <person name="Ju M."/>
            <person name="Zhao R."/>
            <person name="Li G."/>
            <person name="Mu C."/>
            <person name="Tian Q."/>
            <person name="Mei H."/>
            <person name="Zhang T."/>
            <person name="Gao T."/>
            <person name="Zhang H."/>
        </authorList>
    </citation>
    <scope>NUCLEOTIDE SEQUENCE</scope>
    <source>
        <strain evidence="2">G02</strain>
    </source>
</reference>
<dbReference type="PANTHER" id="PTHR37984:SF5">
    <property type="entry name" value="PROTEIN NYNRIN-LIKE"/>
    <property type="match status" value="1"/>
</dbReference>
<dbReference type="SUPFAM" id="SSF53098">
    <property type="entry name" value="Ribonuclease H-like"/>
    <property type="match status" value="1"/>
</dbReference>
<dbReference type="InterPro" id="IPR012337">
    <property type="entry name" value="RNaseH-like_sf"/>
</dbReference>
<dbReference type="PANTHER" id="PTHR37984">
    <property type="entry name" value="PROTEIN CBG26694"/>
    <property type="match status" value="1"/>
</dbReference>
<dbReference type="EMBL" id="JACGWJ010000014">
    <property type="protein sequence ID" value="KAL0374148.1"/>
    <property type="molecule type" value="Genomic_DNA"/>
</dbReference>
<dbReference type="GO" id="GO:0003676">
    <property type="term" value="F:nucleic acid binding"/>
    <property type="evidence" value="ECO:0007669"/>
    <property type="project" value="InterPro"/>
</dbReference>
<feature type="domain" description="Integrase catalytic" evidence="1">
    <location>
        <begin position="115"/>
        <end position="237"/>
    </location>
</feature>
<gene>
    <name evidence="2" type="ORF">Sradi_3330500</name>
</gene>
<accession>A0AAW2R3J9</accession>
<comment type="caution">
    <text evidence="2">The sequence shown here is derived from an EMBL/GenBank/DDBJ whole genome shotgun (WGS) entry which is preliminary data.</text>
</comment>
<evidence type="ECO:0000313" key="2">
    <source>
        <dbReference type="EMBL" id="KAL0374148.1"/>
    </source>
</evidence>
<sequence>MSSPILYPITRLHLCPFCSPSLRPLRSKLQFSDTHGVVLYDNRLYIPEQTGLRTLLLSEFHCSAVGGHSGTSATFNRLASSFYWPKMKSDVKAFVRCCLPCQHNKYSTDRPIGLLQPLPVPHQVWEDLSMDFITHLPPSGGRTVIWVVIDRLSKYAHFVGLPAKFTASSLAATFDVEIYRLRGMPQSIVSDRDPLFLSTFWGELFHLSGTTLAYSSAYHPQSDGQTEVLNRVLETYLCCFVRNPVSSFSFFIWQSFGTIPPITRRLECHHFRLSTADPHLLLPPMLLVPPMLLHWMRPFAGAIPSCLWLATTLLAPASG</sequence>
<protein>
    <submittedName>
        <fullName evidence="2">Transposon Ty3-I Gag-Pol polyprotein</fullName>
    </submittedName>
</protein>
<dbReference type="Gene3D" id="3.30.420.10">
    <property type="entry name" value="Ribonuclease H-like superfamily/Ribonuclease H"/>
    <property type="match status" value="1"/>
</dbReference>
<dbReference type="PROSITE" id="PS50994">
    <property type="entry name" value="INTEGRASE"/>
    <property type="match status" value="1"/>
</dbReference>
<dbReference type="Pfam" id="PF17921">
    <property type="entry name" value="Integrase_H2C2"/>
    <property type="match status" value="1"/>
</dbReference>
<organism evidence="2">
    <name type="scientific">Sesamum radiatum</name>
    <name type="common">Black benniseed</name>
    <dbReference type="NCBI Taxonomy" id="300843"/>
    <lineage>
        <taxon>Eukaryota</taxon>
        <taxon>Viridiplantae</taxon>
        <taxon>Streptophyta</taxon>
        <taxon>Embryophyta</taxon>
        <taxon>Tracheophyta</taxon>
        <taxon>Spermatophyta</taxon>
        <taxon>Magnoliopsida</taxon>
        <taxon>eudicotyledons</taxon>
        <taxon>Gunneridae</taxon>
        <taxon>Pentapetalae</taxon>
        <taxon>asterids</taxon>
        <taxon>lamiids</taxon>
        <taxon>Lamiales</taxon>
        <taxon>Pedaliaceae</taxon>
        <taxon>Sesamum</taxon>
    </lineage>
</organism>
<proteinExistence type="predicted"/>
<dbReference type="GO" id="GO:0015074">
    <property type="term" value="P:DNA integration"/>
    <property type="evidence" value="ECO:0007669"/>
    <property type="project" value="InterPro"/>
</dbReference>
<evidence type="ECO:0000259" key="1">
    <source>
        <dbReference type="PROSITE" id="PS50994"/>
    </source>
</evidence>
<dbReference type="InterPro" id="IPR001584">
    <property type="entry name" value="Integrase_cat-core"/>
</dbReference>
<dbReference type="AlphaFoldDB" id="A0AAW2R3J9"/>
<name>A0AAW2R3J9_SESRA</name>